<evidence type="ECO:0000256" key="1">
    <source>
        <dbReference type="SAM" id="MobiDB-lite"/>
    </source>
</evidence>
<keyword evidence="2" id="KW-0732">Signal</keyword>
<sequence>MPLKFTKNKPKTFTVPRKYLLAAAALLGATALVQPVQASSLLGSLTSTVDSTVDAVGSVTSKATSGTVTASGTGESTGSTVGVSVGVGGVSADATVGGDSTASVSVGTGGGGGDGGNGGGDNGGGDNGGGNNGGGGNGGGSNGGGNNGGGGGTGGDNGGGGIGIPNATALQSAPRSAASSRCSAAGNYDVLNGVAVFDRDNVFLGNVVGGYTSGSDLTRVRVAVSTQAVPSGGCVEYPTTGGRATAQGLVVNTTLDRLVSALMQ</sequence>
<name>A0A543KI57_9RHOB</name>
<gene>
    <name evidence="3" type="ORF">BD293_3444</name>
</gene>
<reference evidence="3 4" key="1">
    <citation type="submission" date="2019-06" db="EMBL/GenBank/DDBJ databases">
        <title>Genomic Encyclopedia of Archaeal and Bacterial Type Strains, Phase II (KMG-II): from individual species to whole genera.</title>
        <authorList>
            <person name="Goeker M."/>
        </authorList>
    </citation>
    <scope>NUCLEOTIDE SEQUENCE [LARGE SCALE GENOMIC DNA]</scope>
    <source>
        <strain evidence="3 4">DSM 18423</strain>
    </source>
</reference>
<protein>
    <submittedName>
        <fullName evidence="3">Uncharacterized protein</fullName>
    </submittedName>
</protein>
<evidence type="ECO:0000313" key="3">
    <source>
        <dbReference type="EMBL" id="TQM94758.1"/>
    </source>
</evidence>
<feature type="compositionally biased region" description="Gly residues" evidence="1">
    <location>
        <begin position="107"/>
        <end position="134"/>
    </location>
</feature>
<keyword evidence="4" id="KW-1185">Reference proteome</keyword>
<comment type="caution">
    <text evidence="3">The sequence shown here is derived from an EMBL/GenBank/DDBJ whole genome shotgun (WGS) entry which is preliminary data.</text>
</comment>
<feature type="region of interest" description="Disordered" evidence="1">
    <location>
        <begin position="61"/>
        <end position="80"/>
    </location>
</feature>
<feature type="compositionally biased region" description="Gly residues" evidence="1">
    <location>
        <begin position="146"/>
        <end position="163"/>
    </location>
</feature>
<evidence type="ECO:0000256" key="2">
    <source>
        <dbReference type="SAM" id="SignalP"/>
    </source>
</evidence>
<proteinExistence type="predicted"/>
<feature type="signal peptide" evidence="2">
    <location>
        <begin position="1"/>
        <end position="38"/>
    </location>
</feature>
<feature type="region of interest" description="Disordered" evidence="1">
    <location>
        <begin position="96"/>
        <end position="134"/>
    </location>
</feature>
<accession>A0A543KI57</accession>
<dbReference type="Proteomes" id="UP000320582">
    <property type="component" value="Unassembled WGS sequence"/>
</dbReference>
<organism evidence="3 4">
    <name type="scientific">Roseinatronobacter monicus</name>
    <dbReference type="NCBI Taxonomy" id="393481"/>
    <lineage>
        <taxon>Bacteria</taxon>
        <taxon>Pseudomonadati</taxon>
        <taxon>Pseudomonadota</taxon>
        <taxon>Alphaproteobacteria</taxon>
        <taxon>Rhodobacterales</taxon>
        <taxon>Paracoccaceae</taxon>
        <taxon>Roseinatronobacter</taxon>
    </lineage>
</organism>
<feature type="region of interest" description="Disordered" evidence="1">
    <location>
        <begin position="146"/>
        <end position="167"/>
    </location>
</feature>
<evidence type="ECO:0000313" key="4">
    <source>
        <dbReference type="Proteomes" id="UP000320582"/>
    </source>
</evidence>
<dbReference type="AlphaFoldDB" id="A0A543KI57"/>
<feature type="chain" id="PRO_5021907569" evidence="2">
    <location>
        <begin position="39"/>
        <end position="264"/>
    </location>
</feature>
<dbReference type="EMBL" id="VFPT01000001">
    <property type="protein sequence ID" value="TQM94758.1"/>
    <property type="molecule type" value="Genomic_DNA"/>
</dbReference>